<organism evidence="15 16">
    <name type="scientific">Daphnia galeata</name>
    <dbReference type="NCBI Taxonomy" id="27404"/>
    <lineage>
        <taxon>Eukaryota</taxon>
        <taxon>Metazoa</taxon>
        <taxon>Ecdysozoa</taxon>
        <taxon>Arthropoda</taxon>
        <taxon>Crustacea</taxon>
        <taxon>Branchiopoda</taxon>
        <taxon>Diplostraca</taxon>
        <taxon>Cladocera</taxon>
        <taxon>Anomopoda</taxon>
        <taxon>Daphniidae</taxon>
        <taxon>Daphnia</taxon>
    </lineage>
</organism>
<dbReference type="GO" id="GO:0005902">
    <property type="term" value="C:microvillus"/>
    <property type="evidence" value="ECO:0007669"/>
    <property type="project" value="UniProtKB-SubCell"/>
</dbReference>
<dbReference type="PRINTS" id="PR00661">
    <property type="entry name" value="ERMFAMILY"/>
</dbReference>
<keyword evidence="16" id="KW-1185">Reference proteome</keyword>
<dbReference type="GO" id="GO:0000225">
    <property type="term" value="F:N-acetylglucosaminylphosphatidylinositol deacetylase activity"/>
    <property type="evidence" value="ECO:0007669"/>
    <property type="project" value="UniProtKB-EC"/>
</dbReference>
<dbReference type="PRINTS" id="PR00935">
    <property type="entry name" value="BAND41"/>
</dbReference>
<evidence type="ECO:0000256" key="9">
    <source>
        <dbReference type="ARBA" id="ARBA00023136"/>
    </source>
</evidence>
<dbReference type="AlphaFoldDB" id="A0A8J2RWD6"/>
<dbReference type="GO" id="GO:0007315">
    <property type="term" value="P:pole plasm assembly"/>
    <property type="evidence" value="ECO:0007669"/>
    <property type="project" value="UniProtKB-ARBA"/>
</dbReference>
<evidence type="ECO:0000313" key="15">
    <source>
        <dbReference type="EMBL" id="CAH0108447.1"/>
    </source>
</evidence>
<dbReference type="SMART" id="SM01196">
    <property type="entry name" value="FERM_C"/>
    <property type="match status" value="1"/>
</dbReference>
<dbReference type="GO" id="GO:0003779">
    <property type="term" value="F:actin binding"/>
    <property type="evidence" value="ECO:0007669"/>
    <property type="project" value="InterPro"/>
</dbReference>
<dbReference type="PROSITE" id="PS00660">
    <property type="entry name" value="FERM_1"/>
    <property type="match status" value="1"/>
</dbReference>
<protein>
    <recommendedName>
        <fullName evidence="6">Moesin/ezrin/radixin homolog 1</fullName>
        <ecNumber evidence="5">3.5.1.89</ecNumber>
    </recommendedName>
</protein>
<comment type="caution">
    <text evidence="15">The sequence shown here is derived from an EMBL/GenBank/DDBJ whole genome shotgun (WGS) entry which is preliminary data.</text>
</comment>
<dbReference type="InterPro" id="IPR008954">
    <property type="entry name" value="Moesin_tail_sf"/>
</dbReference>
<dbReference type="InterPro" id="IPR011174">
    <property type="entry name" value="ERM"/>
</dbReference>
<evidence type="ECO:0000256" key="11">
    <source>
        <dbReference type="SAM" id="Coils"/>
    </source>
</evidence>
<dbReference type="Gene3D" id="1.20.80.10">
    <property type="match status" value="1"/>
</dbReference>
<evidence type="ECO:0000256" key="10">
    <source>
        <dbReference type="ARBA" id="ARBA00043944"/>
    </source>
</evidence>
<feature type="coiled-coil region" evidence="11">
    <location>
        <begin position="869"/>
        <end position="907"/>
    </location>
</feature>
<evidence type="ECO:0000256" key="2">
    <source>
        <dbReference type="ARBA" id="ARBA00004202"/>
    </source>
</evidence>
<dbReference type="SUPFAM" id="SSF50729">
    <property type="entry name" value="PH domain-like"/>
    <property type="match status" value="1"/>
</dbReference>
<dbReference type="GO" id="GO:0042051">
    <property type="term" value="P:compound eye photoreceptor development"/>
    <property type="evidence" value="ECO:0007669"/>
    <property type="project" value="UniProtKB-ARBA"/>
</dbReference>
<evidence type="ECO:0000256" key="6">
    <source>
        <dbReference type="ARBA" id="ARBA00022025"/>
    </source>
</evidence>
<dbReference type="InterPro" id="IPR018980">
    <property type="entry name" value="FERM_PH-like_C"/>
</dbReference>
<dbReference type="InterPro" id="IPR014352">
    <property type="entry name" value="FERM/acyl-CoA-bd_prot_sf"/>
</dbReference>
<dbReference type="InterPro" id="IPR019749">
    <property type="entry name" value="Band_41_domain"/>
</dbReference>
<dbReference type="InterPro" id="IPR041789">
    <property type="entry name" value="ERM_FERM_C"/>
</dbReference>
<dbReference type="GO" id="GO:0042127">
    <property type="term" value="P:regulation of cell population proliferation"/>
    <property type="evidence" value="ECO:0007669"/>
    <property type="project" value="UniProtKB-ARBA"/>
</dbReference>
<dbReference type="CDD" id="cd14473">
    <property type="entry name" value="FERM_B-lobe"/>
    <property type="match status" value="1"/>
</dbReference>
<evidence type="ECO:0000256" key="13">
    <source>
        <dbReference type="SAM" id="Phobius"/>
    </source>
</evidence>
<dbReference type="CDD" id="cd17186">
    <property type="entry name" value="FERM_F1_Merlin"/>
    <property type="match status" value="1"/>
</dbReference>
<dbReference type="InterPro" id="IPR000299">
    <property type="entry name" value="FERM_domain"/>
</dbReference>
<evidence type="ECO:0000313" key="16">
    <source>
        <dbReference type="Proteomes" id="UP000789390"/>
    </source>
</evidence>
<dbReference type="InterPro" id="IPR011259">
    <property type="entry name" value="ERM_C_dom"/>
</dbReference>
<dbReference type="SUPFAM" id="SSF48678">
    <property type="entry name" value="Moesin tail domain"/>
    <property type="match status" value="1"/>
</dbReference>
<dbReference type="GO" id="GO:0005938">
    <property type="term" value="C:cell cortex"/>
    <property type="evidence" value="ECO:0007669"/>
    <property type="project" value="UniProtKB-ARBA"/>
</dbReference>
<keyword evidence="11" id="KW-0175">Coiled coil</keyword>
<comment type="subcellular location">
    <subcellularLocation>
        <location evidence="3">Cell junction</location>
        <location evidence="3">Adherens junction</location>
    </subcellularLocation>
    <subcellularLocation>
        <location evidence="2">Cell membrane</location>
        <topology evidence="2">Peripheral membrane protein</topology>
    </subcellularLocation>
    <subcellularLocation>
        <location evidence="1">Cell projection</location>
        <location evidence="1">Microvillus</location>
    </subcellularLocation>
    <subcellularLocation>
        <location evidence="10">Cell projection</location>
        <location evidence="10">Rhabdomere</location>
    </subcellularLocation>
</comment>
<dbReference type="GO" id="GO:0098592">
    <property type="term" value="C:cytoplasmic side of apical plasma membrane"/>
    <property type="evidence" value="ECO:0007669"/>
    <property type="project" value="UniProtKB-ARBA"/>
</dbReference>
<comment type="similarity">
    <text evidence="4">Belongs to the PIGL family.</text>
</comment>
<dbReference type="Gene3D" id="1.20.5.450">
    <property type="match status" value="1"/>
</dbReference>
<dbReference type="InterPro" id="IPR000798">
    <property type="entry name" value="Ez/rad/moesin-like"/>
</dbReference>
<dbReference type="InterPro" id="IPR019748">
    <property type="entry name" value="FERM_central"/>
</dbReference>
<dbReference type="EC" id="3.5.1.89" evidence="5"/>
<dbReference type="InterPro" id="IPR046810">
    <property type="entry name" value="ERM_helical"/>
</dbReference>
<keyword evidence="13" id="KW-1133">Transmembrane helix</keyword>
<name>A0A8J2RWD6_9CRUS</name>
<dbReference type="SUPFAM" id="SSF102588">
    <property type="entry name" value="LmbE-like"/>
    <property type="match status" value="1"/>
</dbReference>
<dbReference type="EMBL" id="CAKKLH010000284">
    <property type="protein sequence ID" value="CAH0108447.1"/>
    <property type="molecule type" value="Genomic_DNA"/>
</dbReference>
<evidence type="ECO:0000256" key="4">
    <source>
        <dbReference type="ARBA" id="ARBA00006066"/>
    </source>
</evidence>
<dbReference type="InterPro" id="IPR019747">
    <property type="entry name" value="FERM_CS"/>
</dbReference>
<evidence type="ECO:0000256" key="7">
    <source>
        <dbReference type="ARBA" id="ARBA00022475"/>
    </source>
</evidence>
<dbReference type="FunFam" id="3.10.20.90:FF:000013">
    <property type="entry name" value="radixin isoform X1"/>
    <property type="match status" value="1"/>
</dbReference>
<dbReference type="FunFam" id="1.20.80.10:FF:000002">
    <property type="entry name" value="radixin isoform X1"/>
    <property type="match status" value="1"/>
</dbReference>
<evidence type="ECO:0000256" key="5">
    <source>
        <dbReference type="ARBA" id="ARBA00012176"/>
    </source>
</evidence>
<feature type="domain" description="FERM" evidence="14">
    <location>
        <begin position="293"/>
        <end position="583"/>
    </location>
</feature>
<keyword evidence="9 13" id="KW-0472">Membrane</keyword>
<evidence type="ECO:0000256" key="3">
    <source>
        <dbReference type="ARBA" id="ARBA00004536"/>
    </source>
</evidence>
<dbReference type="InterPro" id="IPR018979">
    <property type="entry name" value="FERM_N"/>
</dbReference>
<dbReference type="Gene3D" id="6.10.360.10">
    <property type="match status" value="1"/>
</dbReference>
<dbReference type="InterPro" id="IPR024078">
    <property type="entry name" value="LmbE-like_dom_sf"/>
</dbReference>
<dbReference type="Proteomes" id="UP000789390">
    <property type="component" value="Unassembled WGS sequence"/>
</dbReference>
<dbReference type="Pfam" id="PF02585">
    <property type="entry name" value="PIG-L"/>
    <property type="match status" value="1"/>
</dbReference>
<dbReference type="GO" id="GO:0010669">
    <property type="term" value="P:epithelial structure maintenance"/>
    <property type="evidence" value="ECO:0007669"/>
    <property type="project" value="UniProtKB-ARBA"/>
</dbReference>
<dbReference type="Gene3D" id="2.30.29.30">
    <property type="entry name" value="Pleckstrin-homology domain (PH domain)/Phosphotyrosine-binding domain (PTB)"/>
    <property type="match status" value="1"/>
</dbReference>
<sequence length="949" mass="108900">MCWYLLLILGIWIFVSFFTYRYLSQKKNLFLKEVFFKKLSNVLFVIAHPDDECMFFGPAITALVQPSLCDSLSRKKKAKDVYILCLSEGNADGLGKIRREELKKSCKILGLADSNILIHNGPTSFEDDPNSLWDSKSVADTLNVYIEKLKIDSLITFDKDGISGHLNHKSIYQGMLHLLKKDKKKGVAVRVFILESVSLFRKYLGFIDSIFIKPSALICTADSVNRINIQMAMAAHESQYLKFTSYRLLCQICPLSAVVGRLRCYRFNACSTTHGSRRAKMNFRRKHKSSKCFPVKILTLDAQLEFNLECKANGRDLFDLVCRTIGLRETWYFGLQYEDCKGFLAWLKMDRKVQDQDVPKTTPVPFVFLAKFYPENVAEELVQEITQHLFFLQVKQSILNMDIYCPPEISVLLASYALQAKYGDYDEAAMKPGLLGTEDLLPKRVLDQYQMTAEMWEERIKIWYADHKGLSRDEAEMEYLRIVQDLEMYGVNYFPIKNKRDSELWLGVTALGLNIYEQDNKSVPRINFPWSEIQNISYDDKKFAIKPVDKTAPPFIFYSDKHRVNKLILDLCIGNHDLFMRRRKPDSIEVQQMKAQAKEEKLRRQSERNKLAREKQLRETAEREKAALEQQLIHFQEEFRVANEQLRRSEESAELLAEKARVAEEESMLLTQKASDAEQELQRIRLSAMKTEEEKLLSQRQLHEAKQIASRLLENSERCAAEAEQLKGDLLQARYAETQAKKKLLEFLTTQASVAALHSASRPITRIPSSASVLSVPNLFPTSSSSVAGSDHHLHHQSDIQQHLRRLDDVSNDASLPAYEARLPIPLANQLTGLTNLTGLSSSGYLPAIAASELVNSSANYDLMTHGDMEQLSLEIEKERVEYLEKSKQLQEQLRELRTEIEVLKVGEKQTLYDQLHEEQLRSGDDKYSTLKKSKSGSTGARVAFFEEL</sequence>
<dbReference type="Pfam" id="PF20492">
    <property type="entry name" value="ERM_helical"/>
    <property type="match status" value="1"/>
</dbReference>
<keyword evidence="8" id="KW-0965">Cell junction</keyword>
<dbReference type="FunFam" id="1.20.5.450:FF:000001">
    <property type="entry name" value="radixin isoform X2"/>
    <property type="match status" value="1"/>
</dbReference>
<dbReference type="PANTHER" id="PTHR23281">
    <property type="entry name" value="MERLIN/MOESIN/EZRIN/RADIXIN"/>
    <property type="match status" value="1"/>
</dbReference>
<evidence type="ECO:0000256" key="12">
    <source>
        <dbReference type="SAM" id="MobiDB-lite"/>
    </source>
</evidence>
<gene>
    <name evidence="15" type="ORF">DGAL_LOCUS11830</name>
</gene>
<dbReference type="InterPro" id="IPR003737">
    <property type="entry name" value="GlcNAc_PI_deacetylase-related"/>
</dbReference>
<dbReference type="GO" id="GO:0006403">
    <property type="term" value="P:RNA localization"/>
    <property type="evidence" value="ECO:0007669"/>
    <property type="project" value="UniProtKB-ARBA"/>
</dbReference>
<dbReference type="Pfam" id="PF09380">
    <property type="entry name" value="FERM_C"/>
    <property type="match status" value="1"/>
</dbReference>
<evidence type="ECO:0000259" key="14">
    <source>
        <dbReference type="PROSITE" id="PS50057"/>
    </source>
</evidence>
<dbReference type="OrthoDB" id="6018897at2759"/>
<dbReference type="Pfam" id="PF09379">
    <property type="entry name" value="FERM_N"/>
    <property type="match status" value="1"/>
</dbReference>
<evidence type="ECO:0000256" key="1">
    <source>
        <dbReference type="ARBA" id="ARBA00004105"/>
    </source>
</evidence>
<feature type="transmembrane region" description="Helical" evidence="13">
    <location>
        <begin position="6"/>
        <end position="23"/>
    </location>
</feature>
<keyword evidence="7" id="KW-1003">Cell membrane</keyword>
<evidence type="ECO:0000256" key="8">
    <source>
        <dbReference type="ARBA" id="ARBA00022949"/>
    </source>
</evidence>
<dbReference type="SMART" id="SM00295">
    <property type="entry name" value="B41"/>
    <property type="match status" value="1"/>
</dbReference>
<accession>A0A8J2RWD6</accession>
<dbReference type="Gene3D" id="3.10.20.90">
    <property type="entry name" value="Phosphatidylinositol 3-kinase Catalytic Subunit, Chain A, domain 1"/>
    <property type="match status" value="1"/>
</dbReference>
<dbReference type="InterPro" id="IPR011993">
    <property type="entry name" value="PH-like_dom_sf"/>
</dbReference>
<dbReference type="SUPFAM" id="SSF47031">
    <property type="entry name" value="Second domain of FERM"/>
    <property type="match status" value="1"/>
</dbReference>
<dbReference type="Gene3D" id="3.40.50.10320">
    <property type="entry name" value="LmbE-like"/>
    <property type="match status" value="1"/>
</dbReference>
<dbReference type="InterPro" id="IPR035963">
    <property type="entry name" value="FERM_2"/>
</dbReference>
<dbReference type="GO" id="GO:0005912">
    <property type="term" value="C:adherens junction"/>
    <property type="evidence" value="ECO:0007669"/>
    <property type="project" value="UniProtKB-SubCell"/>
</dbReference>
<feature type="region of interest" description="Disordered" evidence="12">
    <location>
        <begin position="596"/>
        <end position="615"/>
    </location>
</feature>
<dbReference type="SUPFAM" id="SSF54236">
    <property type="entry name" value="Ubiquitin-like"/>
    <property type="match status" value="1"/>
</dbReference>
<dbReference type="InterPro" id="IPR029071">
    <property type="entry name" value="Ubiquitin-like_domsf"/>
</dbReference>
<dbReference type="PROSITE" id="PS50057">
    <property type="entry name" value="FERM_3"/>
    <property type="match status" value="1"/>
</dbReference>
<dbReference type="PROSITE" id="PS00661">
    <property type="entry name" value="FERM_2"/>
    <property type="match status" value="1"/>
</dbReference>
<dbReference type="Pfam" id="PF00769">
    <property type="entry name" value="ERM_C"/>
    <property type="match status" value="1"/>
</dbReference>
<dbReference type="Pfam" id="PF00373">
    <property type="entry name" value="FERM_M"/>
    <property type="match status" value="1"/>
</dbReference>
<proteinExistence type="inferred from homology"/>
<keyword evidence="13" id="KW-0812">Transmembrane</keyword>
<dbReference type="CDD" id="cd13194">
    <property type="entry name" value="FERM_C_ERM"/>
    <property type="match status" value="1"/>
</dbReference>
<reference evidence="15" key="1">
    <citation type="submission" date="2021-11" db="EMBL/GenBank/DDBJ databases">
        <authorList>
            <person name="Schell T."/>
        </authorList>
    </citation>
    <scope>NUCLEOTIDE SEQUENCE</scope>
    <source>
        <strain evidence="15">M5</strain>
    </source>
</reference>